<protein>
    <submittedName>
        <fullName evidence="2">Uncharacterized protein</fullName>
    </submittedName>
</protein>
<evidence type="ECO:0000313" key="2">
    <source>
        <dbReference type="EMBL" id="RDH15001.1"/>
    </source>
</evidence>
<gene>
    <name evidence="2" type="ORF">M747DRAFT_361352</name>
</gene>
<evidence type="ECO:0000256" key="1">
    <source>
        <dbReference type="SAM" id="Phobius"/>
    </source>
</evidence>
<dbReference type="Proteomes" id="UP000253845">
    <property type="component" value="Unassembled WGS sequence"/>
</dbReference>
<proteinExistence type="predicted"/>
<accession>A0A370BPH6</accession>
<keyword evidence="1" id="KW-0812">Transmembrane</keyword>
<feature type="transmembrane region" description="Helical" evidence="1">
    <location>
        <begin position="277"/>
        <end position="299"/>
    </location>
</feature>
<name>A0A370BPH6_ASPNG</name>
<evidence type="ECO:0000313" key="3">
    <source>
        <dbReference type="Proteomes" id="UP000253845"/>
    </source>
</evidence>
<dbReference type="AlphaFoldDB" id="A0A370BPH6"/>
<reference evidence="2 3" key="1">
    <citation type="submission" date="2018-07" db="EMBL/GenBank/DDBJ databases">
        <title>Section-level genome sequencing of Aspergillus section Nigri to investigate inter- and intra-species variation.</title>
        <authorList>
            <consortium name="DOE Joint Genome Institute"/>
            <person name="Vesth T.C."/>
            <person name="Nybo J.L."/>
            <person name="Theobald S."/>
            <person name="Frisvad J.C."/>
            <person name="Larsen T.O."/>
            <person name="Nielsen K.F."/>
            <person name="Hoof J.B."/>
            <person name="Brandl J."/>
            <person name="Salamov A."/>
            <person name="Riley R."/>
            <person name="Gladden J.M."/>
            <person name="Phatale P."/>
            <person name="Nielsen M.T."/>
            <person name="Lyhne E.K."/>
            <person name="Kogle M.E."/>
            <person name="Strasser K."/>
            <person name="McDonnell E."/>
            <person name="Barry K."/>
            <person name="Clum A."/>
            <person name="Chen C."/>
            <person name="Nolan M."/>
            <person name="Sandor L."/>
            <person name="Kuo A."/>
            <person name="Lipzen A."/>
            <person name="Hainaut M."/>
            <person name="Drula E."/>
            <person name="Tsang A."/>
            <person name="Magnuson J.K."/>
            <person name="Henrissat B."/>
            <person name="Wiebenga A."/>
            <person name="Simmons B.A."/>
            <person name="Makela M.R."/>
            <person name="De vries R.P."/>
            <person name="Grigoriev I.V."/>
            <person name="Mortensen U.H."/>
            <person name="Baker S.E."/>
            <person name="Andersen M.R."/>
        </authorList>
    </citation>
    <scope>NUCLEOTIDE SEQUENCE [LARGE SCALE GENOMIC DNA]</scope>
    <source>
        <strain evidence="2 3">ATCC 13496</strain>
    </source>
</reference>
<sequence length="352" mass="40032">MDMHDPKGIQGQGEIDMTALVPYFRLGLGLTRAQETLLEDFSSGLGNGDCDERLIRPRLYATLMVLLAKVMKETRISRDDDESTCNSDLPSIDYSAPCWMADQKLIVSPVADFASHPVEITMHFILLYGRRPTLDTNLIVLRKQTILPDEDWGVLAAMSAIHRQRKEAGDNGDIYGIHTDTYTWNFFHLNNSGKYSTKLDLSWSLDQKEVIGRICQIIREARALSRKVGGRDSMLGIFESETEENSDDEILSVIFSEVTVAWCNAAHQLVLFHPCSVLHFILHAYAHSLLCLRLYYMFLLVNAYFMLRARLYGNAAFYTIAYCGVVRYWHLAIDGPLNNRIDIQVGRKPKNQ</sequence>
<dbReference type="VEuPathDB" id="FungiDB:M747DRAFT_361352"/>
<dbReference type="EMBL" id="KZ851955">
    <property type="protein sequence ID" value="RDH15001.1"/>
    <property type="molecule type" value="Genomic_DNA"/>
</dbReference>
<feature type="transmembrane region" description="Helical" evidence="1">
    <location>
        <begin position="311"/>
        <end position="330"/>
    </location>
</feature>
<keyword evidence="1" id="KW-0472">Membrane</keyword>
<keyword evidence="1" id="KW-1133">Transmembrane helix</keyword>
<organism evidence="2 3">
    <name type="scientific">Aspergillus niger ATCC 13496</name>
    <dbReference type="NCBI Taxonomy" id="1353008"/>
    <lineage>
        <taxon>Eukaryota</taxon>
        <taxon>Fungi</taxon>
        <taxon>Dikarya</taxon>
        <taxon>Ascomycota</taxon>
        <taxon>Pezizomycotina</taxon>
        <taxon>Eurotiomycetes</taxon>
        <taxon>Eurotiomycetidae</taxon>
        <taxon>Eurotiales</taxon>
        <taxon>Aspergillaceae</taxon>
        <taxon>Aspergillus</taxon>
        <taxon>Aspergillus subgen. Circumdati</taxon>
    </lineage>
</organism>